<dbReference type="KEGG" id="rama:IDM48_09105"/>
<keyword evidence="3" id="KW-1185">Reference proteome</keyword>
<keyword evidence="1" id="KW-0812">Transmembrane</keyword>
<dbReference type="RefSeq" id="WP_151146915.1">
    <property type="nucleotide sequence ID" value="NZ_CP061538.1"/>
</dbReference>
<accession>A0A7H2BIM8</accession>
<dbReference type="EMBL" id="CP061538">
    <property type="protein sequence ID" value="QNV39524.1"/>
    <property type="molecule type" value="Genomic_DNA"/>
</dbReference>
<protein>
    <submittedName>
        <fullName evidence="2">Uncharacterized protein</fullName>
    </submittedName>
</protein>
<feature type="transmembrane region" description="Helical" evidence="1">
    <location>
        <begin position="49"/>
        <end position="70"/>
    </location>
</feature>
<sequence length="156" mass="16704">MQSSGTSHSSTSTTEQNRFKAILGACIGGAVLLILFIFAIIQAKNEESVLGWIIAGILLAWLGVAAYLAWGVMKQANASQKSFDEASVIRRNEENALLDDKLAHSFKIVLVQSNVIKEQLAANASESEAMIERALDTIDTTASNGMSMIKDAKGDS</sequence>
<evidence type="ECO:0000256" key="1">
    <source>
        <dbReference type="SAM" id="Phobius"/>
    </source>
</evidence>
<reference evidence="2 3" key="1">
    <citation type="submission" date="2020-09" db="EMBL/GenBank/DDBJ databases">
        <title>Investigation of environmental microbe.</title>
        <authorList>
            <person name="Ou Y."/>
            <person name="Kang Q."/>
        </authorList>
    </citation>
    <scope>NUCLEOTIDE SEQUENCE [LARGE SCALE GENOMIC DNA]</scope>
    <source>
        <strain evidence="2 3">KJZ-9</strain>
    </source>
</reference>
<organism evidence="2 3">
    <name type="scientific">Rothia amarae</name>
    <dbReference type="NCBI Taxonomy" id="169480"/>
    <lineage>
        <taxon>Bacteria</taxon>
        <taxon>Bacillati</taxon>
        <taxon>Actinomycetota</taxon>
        <taxon>Actinomycetes</taxon>
        <taxon>Micrococcales</taxon>
        <taxon>Micrococcaceae</taxon>
        <taxon>Rothia</taxon>
    </lineage>
</organism>
<gene>
    <name evidence="2" type="ORF">IDM48_09105</name>
</gene>
<dbReference type="AlphaFoldDB" id="A0A7H2BIM8"/>
<evidence type="ECO:0000313" key="2">
    <source>
        <dbReference type="EMBL" id="QNV39524.1"/>
    </source>
</evidence>
<feature type="transmembrane region" description="Helical" evidence="1">
    <location>
        <begin position="21"/>
        <end position="43"/>
    </location>
</feature>
<dbReference type="Proteomes" id="UP000516421">
    <property type="component" value="Chromosome"/>
</dbReference>
<name>A0A7H2BIM8_9MICC</name>
<proteinExistence type="predicted"/>
<evidence type="ECO:0000313" key="3">
    <source>
        <dbReference type="Proteomes" id="UP000516421"/>
    </source>
</evidence>
<keyword evidence="1" id="KW-0472">Membrane</keyword>
<keyword evidence="1" id="KW-1133">Transmembrane helix</keyword>